<dbReference type="InterPro" id="IPR034660">
    <property type="entry name" value="DinB/YfiT-like"/>
</dbReference>
<dbReference type="SUPFAM" id="SSF109854">
    <property type="entry name" value="DinB/YfiT-like putative metalloenzymes"/>
    <property type="match status" value="1"/>
</dbReference>
<dbReference type="SUPFAM" id="SSF56436">
    <property type="entry name" value="C-type lectin-like"/>
    <property type="match status" value="1"/>
</dbReference>
<feature type="domain" description="Sulfatase-modifying factor enzyme-like" evidence="5">
    <location>
        <begin position="371"/>
        <end position="447"/>
    </location>
</feature>
<dbReference type="Proteomes" id="UP000315751">
    <property type="component" value="Unassembled WGS sequence"/>
</dbReference>
<dbReference type="OrthoDB" id="9768004at2"/>
<organism evidence="7 8">
    <name type="scientific">Nitrospirillum amazonense</name>
    <dbReference type="NCBI Taxonomy" id="28077"/>
    <lineage>
        <taxon>Bacteria</taxon>
        <taxon>Pseudomonadati</taxon>
        <taxon>Pseudomonadota</taxon>
        <taxon>Alphaproteobacteria</taxon>
        <taxon>Rhodospirillales</taxon>
        <taxon>Azospirillaceae</taxon>
        <taxon>Nitrospirillum</taxon>
    </lineage>
</organism>
<dbReference type="InterPro" id="IPR042095">
    <property type="entry name" value="SUMF_sf"/>
</dbReference>
<comment type="caution">
    <text evidence="7">The sequence shown here is derived from an EMBL/GenBank/DDBJ whole genome shotgun (WGS) entry which is preliminary data.</text>
</comment>
<protein>
    <submittedName>
        <fullName evidence="7">Ergothioneine biosynthesis protein EgtB</fullName>
    </submittedName>
</protein>
<dbReference type="InterPro" id="IPR005532">
    <property type="entry name" value="SUMF_dom"/>
</dbReference>
<dbReference type="Pfam" id="PF03781">
    <property type="entry name" value="FGE-sulfatase"/>
    <property type="match status" value="2"/>
</dbReference>
<dbReference type="Pfam" id="PF12867">
    <property type="entry name" value="DinB_2"/>
    <property type="match status" value="1"/>
</dbReference>
<dbReference type="NCBIfam" id="TIGR03440">
    <property type="entry name" value="egtB_TIGR03440"/>
    <property type="match status" value="1"/>
</dbReference>
<dbReference type="AlphaFoldDB" id="A0A560GU72"/>
<feature type="region of interest" description="Disordered" evidence="4">
    <location>
        <begin position="49"/>
        <end position="68"/>
    </location>
</feature>
<evidence type="ECO:0000256" key="2">
    <source>
        <dbReference type="ARBA" id="ARBA00023004"/>
    </source>
</evidence>
<dbReference type="InterPro" id="IPR017806">
    <property type="entry name" value="EgtB"/>
</dbReference>
<dbReference type="GO" id="GO:0052699">
    <property type="term" value="P:ergothioneine biosynthetic process"/>
    <property type="evidence" value="ECO:0007669"/>
    <property type="project" value="InterPro"/>
</dbReference>
<feature type="compositionally biased region" description="Polar residues" evidence="4">
    <location>
        <begin position="51"/>
        <end position="67"/>
    </location>
</feature>
<accession>A0A560GU72</accession>
<dbReference type="Gene3D" id="3.90.1580.10">
    <property type="entry name" value="paralog of FGE (formylglycine-generating enzyme)"/>
    <property type="match status" value="2"/>
</dbReference>
<sequence length="449" mass="49412">MTSVPTAAPVPADTSPSVGAPTPLPGLPPTGHRRHVDPQARYRAVREETVARTQGLTAEDQTLQSMPDASPSKWHLAHTTWFFETFLLTPLVPGYRAFDPTFRYLFNSYYDGVGERWPRAARGLLSRPTVAQVMAYRDHVDQAMGAWLSGGIDAHAAALLELGLQHEQQHQELIITDIKHALLTHPFPPPVFPPPTPVVAPGVDDIVWRGMPSGLYAVGSAGGGTDFIFDNEGPRHKVWLEAFEIADRVVTNADYLAFMEDGGYRRADLWLSDGWAAAQAQGWQAPLYWRRGEEGAWHVGTLSGVRPVDPNDPVCHISHYEADAYARWAAARWSGARLPTEAEWEIAAGEPVTGPGTAHADDDSFHPRAVAGFYGDVWEWTASPYTGYPGYRPPEGAIGEYNGKFMSGQMVLRGGSRATPAGHIRKTYRNFFPPAARWQFSGIRLARTP</sequence>
<dbReference type="InterPro" id="IPR051043">
    <property type="entry name" value="Sulfatase_Mod_Factor_Kinase"/>
</dbReference>
<dbReference type="InterPro" id="IPR024775">
    <property type="entry name" value="DinB-like"/>
</dbReference>
<evidence type="ECO:0000259" key="6">
    <source>
        <dbReference type="Pfam" id="PF12867"/>
    </source>
</evidence>
<comment type="pathway">
    <text evidence="3">Amino-acid biosynthesis; ergothioneine biosynthesis.</text>
</comment>
<proteinExistence type="predicted"/>
<feature type="domain" description="Sulfatase-modifying factor enzyme-like" evidence="5">
    <location>
        <begin position="212"/>
        <end position="350"/>
    </location>
</feature>
<dbReference type="PANTHER" id="PTHR23150">
    <property type="entry name" value="SULFATASE MODIFYING FACTOR 1, 2"/>
    <property type="match status" value="1"/>
</dbReference>
<evidence type="ECO:0000256" key="4">
    <source>
        <dbReference type="SAM" id="MobiDB-lite"/>
    </source>
</evidence>
<keyword evidence="2" id="KW-0408">Iron</keyword>
<feature type="region of interest" description="Disordered" evidence="4">
    <location>
        <begin position="1"/>
        <end position="36"/>
    </location>
</feature>
<dbReference type="PANTHER" id="PTHR23150:SF36">
    <property type="entry name" value="HERCYNINE OXYGENASE"/>
    <property type="match status" value="1"/>
</dbReference>
<reference evidence="7 8" key="1">
    <citation type="submission" date="2019-06" db="EMBL/GenBank/DDBJ databases">
        <title>Genomic Encyclopedia of Type Strains, Phase IV (KMG-V): Genome sequencing to study the core and pangenomes of soil and plant-associated prokaryotes.</title>
        <authorList>
            <person name="Whitman W."/>
        </authorList>
    </citation>
    <scope>NUCLEOTIDE SEQUENCE [LARGE SCALE GENOMIC DNA]</scope>
    <source>
        <strain evidence="7 8">BR 11622</strain>
    </source>
</reference>
<gene>
    <name evidence="7" type="ORF">FBZ90_11470</name>
</gene>
<keyword evidence="1" id="KW-0560">Oxidoreductase</keyword>
<evidence type="ECO:0000313" key="8">
    <source>
        <dbReference type="Proteomes" id="UP000315751"/>
    </source>
</evidence>
<keyword evidence="8" id="KW-1185">Reference proteome</keyword>
<evidence type="ECO:0000256" key="3">
    <source>
        <dbReference type="ARBA" id="ARBA00037882"/>
    </source>
</evidence>
<dbReference type="InterPro" id="IPR016187">
    <property type="entry name" value="CTDL_fold"/>
</dbReference>
<evidence type="ECO:0000256" key="1">
    <source>
        <dbReference type="ARBA" id="ARBA00023002"/>
    </source>
</evidence>
<name>A0A560GU72_9PROT</name>
<evidence type="ECO:0000313" key="7">
    <source>
        <dbReference type="EMBL" id="TWB37583.1"/>
    </source>
</evidence>
<feature type="domain" description="DinB-like" evidence="6">
    <location>
        <begin position="42"/>
        <end position="174"/>
    </location>
</feature>
<dbReference type="EMBL" id="VITR01000014">
    <property type="protein sequence ID" value="TWB37583.1"/>
    <property type="molecule type" value="Genomic_DNA"/>
</dbReference>
<evidence type="ECO:0000259" key="5">
    <source>
        <dbReference type="Pfam" id="PF03781"/>
    </source>
</evidence>